<name>A0ABQ7UNJ7_SOLTU</name>
<gene>
    <name evidence="1" type="ORF">KY290_029720</name>
</gene>
<organism evidence="1 2">
    <name type="scientific">Solanum tuberosum</name>
    <name type="common">Potato</name>
    <dbReference type="NCBI Taxonomy" id="4113"/>
    <lineage>
        <taxon>Eukaryota</taxon>
        <taxon>Viridiplantae</taxon>
        <taxon>Streptophyta</taxon>
        <taxon>Embryophyta</taxon>
        <taxon>Tracheophyta</taxon>
        <taxon>Spermatophyta</taxon>
        <taxon>Magnoliopsida</taxon>
        <taxon>eudicotyledons</taxon>
        <taxon>Gunneridae</taxon>
        <taxon>Pentapetalae</taxon>
        <taxon>asterids</taxon>
        <taxon>lamiids</taxon>
        <taxon>Solanales</taxon>
        <taxon>Solanaceae</taxon>
        <taxon>Solanoideae</taxon>
        <taxon>Solaneae</taxon>
        <taxon>Solanum</taxon>
    </lineage>
</organism>
<comment type="caution">
    <text evidence="1">The sequence shown here is derived from an EMBL/GenBank/DDBJ whole genome shotgun (WGS) entry which is preliminary data.</text>
</comment>
<dbReference type="EMBL" id="JAIVGD010000019">
    <property type="protein sequence ID" value="KAH0750488.1"/>
    <property type="molecule type" value="Genomic_DNA"/>
</dbReference>
<reference evidence="1 2" key="1">
    <citation type="journal article" date="2021" name="bioRxiv">
        <title>Chromosome-scale and haplotype-resolved genome assembly of a tetraploid potato cultivar.</title>
        <authorList>
            <person name="Sun H."/>
            <person name="Jiao W.-B."/>
            <person name="Krause K."/>
            <person name="Campoy J.A."/>
            <person name="Goel M."/>
            <person name="Folz-Donahue K."/>
            <person name="Kukat C."/>
            <person name="Huettel B."/>
            <person name="Schneeberger K."/>
        </authorList>
    </citation>
    <scope>NUCLEOTIDE SEQUENCE [LARGE SCALE GENOMIC DNA]</scope>
    <source>
        <strain evidence="1">SolTubOtavaFocal</strain>
        <tissue evidence="1">Leaves</tissue>
    </source>
</reference>
<dbReference type="Proteomes" id="UP000826656">
    <property type="component" value="Unassembled WGS sequence"/>
</dbReference>
<sequence length="86" mass="10170">MCMQQTMTKMMVAIIKLLRDKREVVVRRMRRDIGMLLESRPDVTVRIQNFALLQDYSLQLLTVTTRVFTTEMLIGKSVVRIIYYLS</sequence>
<accession>A0ABQ7UNJ7</accession>
<evidence type="ECO:0000313" key="1">
    <source>
        <dbReference type="EMBL" id="KAH0750488.1"/>
    </source>
</evidence>
<keyword evidence="2" id="KW-1185">Reference proteome</keyword>
<proteinExistence type="predicted"/>
<evidence type="ECO:0000313" key="2">
    <source>
        <dbReference type="Proteomes" id="UP000826656"/>
    </source>
</evidence>
<protein>
    <submittedName>
        <fullName evidence="1">Uncharacterized protein</fullName>
    </submittedName>
</protein>